<dbReference type="EMBL" id="CAJVPQ010000854">
    <property type="protein sequence ID" value="CAG8514769.1"/>
    <property type="molecule type" value="Genomic_DNA"/>
</dbReference>
<feature type="non-terminal residue" evidence="1">
    <location>
        <position position="62"/>
    </location>
</feature>
<reference evidence="1" key="1">
    <citation type="submission" date="2021-06" db="EMBL/GenBank/DDBJ databases">
        <authorList>
            <person name="Kallberg Y."/>
            <person name="Tangrot J."/>
            <person name="Rosling A."/>
        </authorList>
    </citation>
    <scope>NUCLEOTIDE SEQUENCE</scope>
    <source>
        <strain evidence="1">UK204</strain>
    </source>
</reference>
<organism evidence="1 2">
    <name type="scientific">Funneliformis caledonium</name>
    <dbReference type="NCBI Taxonomy" id="1117310"/>
    <lineage>
        <taxon>Eukaryota</taxon>
        <taxon>Fungi</taxon>
        <taxon>Fungi incertae sedis</taxon>
        <taxon>Mucoromycota</taxon>
        <taxon>Glomeromycotina</taxon>
        <taxon>Glomeromycetes</taxon>
        <taxon>Glomerales</taxon>
        <taxon>Glomeraceae</taxon>
        <taxon>Funneliformis</taxon>
    </lineage>
</organism>
<gene>
    <name evidence="1" type="ORF">FCALED_LOCUS4385</name>
</gene>
<evidence type="ECO:0000313" key="2">
    <source>
        <dbReference type="Proteomes" id="UP000789570"/>
    </source>
</evidence>
<name>A0A9N9A0J6_9GLOM</name>
<sequence>FKEDVQIINIGTFSKSMEKPEEIALSFSKELFTEGVEFTNIFLFTKNREVTSTIPSVEKIKN</sequence>
<protein>
    <submittedName>
        <fullName evidence="1">471_t:CDS:1</fullName>
    </submittedName>
</protein>
<proteinExistence type="predicted"/>
<dbReference type="Proteomes" id="UP000789570">
    <property type="component" value="Unassembled WGS sequence"/>
</dbReference>
<dbReference type="AlphaFoldDB" id="A0A9N9A0J6"/>
<keyword evidence="2" id="KW-1185">Reference proteome</keyword>
<accession>A0A9N9A0J6</accession>
<comment type="caution">
    <text evidence="1">The sequence shown here is derived from an EMBL/GenBank/DDBJ whole genome shotgun (WGS) entry which is preliminary data.</text>
</comment>
<evidence type="ECO:0000313" key="1">
    <source>
        <dbReference type="EMBL" id="CAG8514769.1"/>
    </source>
</evidence>